<evidence type="ECO:0000313" key="2">
    <source>
        <dbReference type="EMBL" id="EEG29383.1"/>
    </source>
</evidence>
<dbReference type="Pfam" id="PF00665">
    <property type="entry name" value="rve"/>
    <property type="match status" value="1"/>
</dbReference>
<dbReference type="HOGENOM" id="CLU_027402_21_6_9"/>
<dbReference type="EMBL" id="ACEC01000104">
    <property type="protein sequence ID" value="EEG29383.1"/>
    <property type="molecule type" value="Genomic_DNA"/>
</dbReference>
<organism evidence="2 3">
    <name type="scientific">[Clostridium] methylpentosum DSM 5476</name>
    <dbReference type="NCBI Taxonomy" id="537013"/>
    <lineage>
        <taxon>Bacteria</taxon>
        <taxon>Bacillati</taxon>
        <taxon>Bacillota</taxon>
        <taxon>Clostridia</taxon>
        <taxon>Eubacteriales</taxon>
        <taxon>Oscillospiraceae</taxon>
        <taxon>Oscillospiraceae incertae sedis</taxon>
    </lineage>
</organism>
<evidence type="ECO:0000313" key="3">
    <source>
        <dbReference type="Proteomes" id="UP000003340"/>
    </source>
</evidence>
<evidence type="ECO:0000259" key="1">
    <source>
        <dbReference type="PROSITE" id="PS50994"/>
    </source>
</evidence>
<dbReference type="InterPro" id="IPR012337">
    <property type="entry name" value="RNaseH-like_sf"/>
</dbReference>
<protein>
    <recommendedName>
        <fullName evidence="1">Integrase catalytic domain-containing protein</fullName>
    </recommendedName>
</protein>
<dbReference type="PROSITE" id="PS50994">
    <property type="entry name" value="INTEGRASE"/>
    <property type="match status" value="1"/>
</dbReference>
<reference evidence="2 3" key="2">
    <citation type="submission" date="2009-02" db="EMBL/GenBank/DDBJ databases">
        <title>Draft genome sequence of Clostridium methylpentosum (DSM 5476).</title>
        <authorList>
            <person name="Sudarsanam P."/>
            <person name="Ley R."/>
            <person name="Guruge J."/>
            <person name="Turnbaugh P.J."/>
            <person name="Mahowald M."/>
            <person name="Liep D."/>
            <person name="Gordon J."/>
        </authorList>
    </citation>
    <scope>NUCLEOTIDE SEQUENCE [LARGE SCALE GENOMIC DNA]</scope>
    <source>
        <strain evidence="2 3">DSM 5476</strain>
    </source>
</reference>
<dbReference type="InterPro" id="IPR050900">
    <property type="entry name" value="Transposase_IS3/IS150/IS904"/>
</dbReference>
<dbReference type="InterPro" id="IPR001584">
    <property type="entry name" value="Integrase_cat-core"/>
</dbReference>
<accession>C0EGP0</accession>
<dbReference type="GO" id="GO:0003676">
    <property type="term" value="F:nucleic acid binding"/>
    <property type="evidence" value="ECO:0007669"/>
    <property type="project" value="InterPro"/>
</dbReference>
<dbReference type="PANTHER" id="PTHR46889">
    <property type="entry name" value="TRANSPOSASE INSF FOR INSERTION SEQUENCE IS3B-RELATED"/>
    <property type="match status" value="1"/>
</dbReference>
<keyword evidence="3" id="KW-1185">Reference proteome</keyword>
<comment type="caution">
    <text evidence="2">The sequence shown here is derived from an EMBL/GenBank/DDBJ whole genome shotgun (WGS) entry which is preliminary data.</text>
</comment>
<proteinExistence type="predicted"/>
<dbReference type="AlphaFoldDB" id="C0EGP0"/>
<feature type="domain" description="Integrase catalytic" evidence="1">
    <location>
        <begin position="36"/>
        <end position="134"/>
    </location>
</feature>
<reference evidence="2 3" key="1">
    <citation type="submission" date="2009-01" db="EMBL/GenBank/DDBJ databases">
        <authorList>
            <person name="Fulton L."/>
            <person name="Clifton S."/>
            <person name="Fulton B."/>
            <person name="Xu J."/>
            <person name="Minx P."/>
            <person name="Pepin K.H."/>
            <person name="Johnson M."/>
            <person name="Bhonagiri V."/>
            <person name="Nash W.E."/>
            <person name="Mardis E.R."/>
            <person name="Wilson R.K."/>
        </authorList>
    </citation>
    <scope>NUCLEOTIDE SEQUENCE [LARGE SCALE GENOMIC DNA]</scope>
    <source>
        <strain evidence="2 3">DSM 5476</strain>
    </source>
</reference>
<dbReference type="eggNOG" id="COG2801">
    <property type="taxonomic scope" value="Bacteria"/>
</dbReference>
<name>C0EGP0_9FIRM</name>
<dbReference type="GO" id="GO:0015074">
    <property type="term" value="P:DNA integration"/>
    <property type="evidence" value="ECO:0007669"/>
    <property type="project" value="InterPro"/>
</dbReference>
<dbReference type="STRING" id="537013.CLOSTMETH_03033"/>
<dbReference type="Proteomes" id="UP000003340">
    <property type="component" value="Unassembled WGS sequence"/>
</dbReference>
<dbReference type="SUPFAM" id="SSF53098">
    <property type="entry name" value="Ribonuclease H-like"/>
    <property type="match status" value="1"/>
</dbReference>
<gene>
    <name evidence="2" type="ORF">CLOSTMETH_03033</name>
</gene>
<dbReference type="InterPro" id="IPR036397">
    <property type="entry name" value="RNaseH_sf"/>
</dbReference>
<dbReference type="Gene3D" id="3.30.420.10">
    <property type="entry name" value="Ribonuclease H-like superfamily/Ribonuclease H"/>
    <property type="match status" value="1"/>
</dbReference>
<dbReference type="PANTHER" id="PTHR46889:SF4">
    <property type="entry name" value="TRANSPOSASE INSO FOR INSERTION SEQUENCE ELEMENT IS911B-RELATED"/>
    <property type="match status" value="1"/>
</dbReference>
<sequence length="134" mass="15676">MNSLGLKGKQRKNDNYHSYKGEVGKIADNLLKRDFNAENPFEKLTTDVTQFKVCNEKVYLSPVMDLYNREIVSYSISLSPNLQQIRDMLDGLFEKLPAQAAPIFHSDQGWQYQHAEYQRLQHQTKYVTKRQLYG</sequence>